<proteinExistence type="predicted"/>
<organism evidence="2 3">
    <name type="scientific">Anabaena sphaerica FACHB-251</name>
    <dbReference type="NCBI Taxonomy" id="2692883"/>
    <lineage>
        <taxon>Bacteria</taxon>
        <taxon>Bacillati</taxon>
        <taxon>Cyanobacteriota</taxon>
        <taxon>Cyanophyceae</taxon>
        <taxon>Nostocales</taxon>
        <taxon>Nostocaceae</taxon>
        <taxon>Anabaena</taxon>
    </lineage>
</organism>
<keyword evidence="1" id="KW-0812">Transmembrane</keyword>
<name>A0A926WL57_9NOST</name>
<accession>A0A926WL57</accession>
<comment type="caution">
    <text evidence="2">The sequence shown here is derived from an EMBL/GenBank/DDBJ whole genome shotgun (WGS) entry which is preliminary data.</text>
</comment>
<dbReference type="Proteomes" id="UP000662185">
    <property type="component" value="Unassembled WGS sequence"/>
</dbReference>
<keyword evidence="3" id="KW-1185">Reference proteome</keyword>
<keyword evidence="1" id="KW-1133">Transmembrane helix</keyword>
<evidence type="ECO:0000313" key="3">
    <source>
        <dbReference type="Proteomes" id="UP000662185"/>
    </source>
</evidence>
<gene>
    <name evidence="2" type="ORF">H6G06_25110</name>
</gene>
<evidence type="ECO:0000313" key="2">
    <source>
        <dbReference type="EMBL" id="MBD2296671.1"/>
    </source>
</evidence>
<dbReference type="AlphaFoldDB" id="A0A926WL57"/>
<dbReference type="EMBL" id="JACJQU010000027">
    <property type="protein sequence ID" value="MBD2296671.1"/>
    <property type="molecule type" value="Genomic_DNA"/>
</dbReference>
<protein>
    <submittedName>
        <fullName evidence="2">Uncharacterized protein</fullName>
    </submittedName>
</protein>
<sequence>MEYNFNSIWDTLKNFFPPTAVIVLGINLYYTRLQKRKELRNIAFSMYQEFYARSQTLNKLILQENTTITLYPEQFNSYTEKIYTEKDLYFIHRKEISSFDKELFDSIVRFYIYLEDAKKELKAAFKYSRGINMSSIKTPDKYEGKIHNSLVDKLKIAQREVQNLQILLIKNFHFSEDDLVKVDDKRNLKSITASVYQDLLERNELLEQGILELQQILNAEITRNPKIFTNSVYQEKNIYFTYREEILDFDKNLFNTLELAYKCLENAEKERNIALSKSGNTKEIFQPVLKNLEIAQSEVKKSLTLFTKIENKEEG</sequence>
<keyword evidence="1" id="KW-0472">Membrane</keyword>
<feature type="transmembrane region" description="Helical" evidence="1">
    <location>
        <begin position="12"/>
        <end position="30"/>
    </location>
</feature>
<dbReference type="RefSeq" id="WP_190564787.1">
    <property type="nucleotide sequence ID" value="NZ_JACJQU010000027.1"/>
</dbReference>
<reference evidence="3" key="1">
    <citation type="journal article" date="2020" name="ISME J.">
        <title>Comparative genomics reveals insights into cyanobacterial evolution and habitat adaptation.</title>
        <authorList>
            <person name="Chen M.Y."/>
            <person name="Teng W.K."/>
            <person name="Zhao L."/>
            <person name="Hu C.X."/>
            <person name="Zhou Y.K."/>
            <person name="Han B.P."/>
            <person name="Song L.R."/>
            <person name="Shu W.S."/>
        </authorList>
    </citation>
    <scope>NUCLEOTIDE SEQUENCE [LARGE SCALE GENOMIC DNA]</scope>
    <source>
        <strain evidence="3">FACHB-251</strain>
    </source>
</reference>
<evidence type="ECO:0000256" key="1">
    <source>
        <dbReference type="SAM" id="Phobius"/>
    </source>
</evidence>